<organism evidence="1 2">
    <name type="scientific">Pistacia atlantica</name>
    <dbReference type="NCBI Taxonomy" id="434234"/>
    <lineage>
        <taxon>Eukaryota</taxon>
        <taxon>Viridiplantae</taxon>
        <taxon>Streptophyta</taxon>
        <taxon>Embryophyta</taxon>
        <taxon>Tracheophyta</taxon>
        <taxon>Spermatophyta</taxon>
        <taxon>Magnoliopsida</taxon>
        <taxon>eudicotyledons</taxon>
        <taxon>Gunneridae</taxon>
        <taxon>Pentapetalae</taxon>
        <taxon>rosids</taxon>
        <taxon>malvids</taxon>
        <taxon>Sapindales</taxon>
        <taxon>Anacardiaceae</taxon>
        <taxon>Pistacia</taxon>
    </lineage>
</organism>
<reference evidence="2" key="1">
    <citation type="journal article" date="2023" name="G3 (Bethesda)">
        <title>Genome assembly and association tests identify interacting loci associated with vigor, precocity, and sex in interspecific pistachio rootstocks.</title>
        <authorList>
            <person name="Palmer W."/>
            <person name="Jacygrad E."/>
            <person name="Sagayaradj S."/>
            <person name="Cavanaugh K."/>
            <person name="Han R."/>
            <person name="Bertier L."/>
            <person name="Beede B."/>
            <person name="Kafkas S."/>
            <person name="Golino D."/>
            <person name="Preece J."/>
            <person name="Michelmore R."/>
        </authorList>
    </citation>
    <scope>NUCLEOTIDE SEQUENCE [LARGE SCALE GENOMIC DNA]</scope>
</reference>
<keyword evidence="2" id="KW-1185">Reference proteome</keyword>
<evidence type="ECO:0000313" key="2">
    <source>
        <dbReference type="Proteomes" id="UP001164250"/>
    </source>
</evidence>
<dbReference type="Proteomes" id="UP001164250">
    <property type="component" value="Chromosome 6"/>
</dbReference>
<protein>
    <submittedName>
        <fullName evidence="1">Uncharacterized protein</fullName>
    </submittedName>
</protein>
<dbReference type="EMBL" id="CM047902">
    <property type="protein sequence ID" value="KAJ0095910.1"/>
    <property type="molecule type" value="Genomic_DNA"/>
</dbReference>
<comment type="caution">
    <text evidence="1">The sequence shown here is derived from an EMBL/GenBank/DDBJ whole genome shotgun (WGS) entry which is preliminary data.</text>
</comment>
<gene>
    <name evidence="1" type="ORF">Patl1_15558</name>
</gene>
<accession>A0ACC1BAA5</accession>
<sequence length="60" mass="6403">MAALQRLGQPSGGNYGASCNGADVAVPGQFPAGLRVLVVDDDHACLKIVEQMLRRCLYQE</sequence>
<proteinExistence type="predicted"/>
<evidence type="ECO:0000313" key="1">
    <source>
        <dbReference type="EMBL" id="KAJ0095910.1"/>
    </source>
</evidence>
<name>A0ACC1BAA5_9ROSI</name>